<accession>A0A6J4JXX4</accession>
<dbReference type="InterPro" id="IPR036163">
    <property type="entry name" value="HMA_dom_sf"/>
</dbReference>
<gene>
    <name evidence="2" type="ORF">AVDCRST_MAG26-4067</name>
</gene>
<dbReference type="AlphaFoldDB" id="A0A6J4JXX4"/>
<feature type="domain" description="HMA" evidence="1">
    <location>
        <begin position="12"/>
        <end position="58"/>
    </location>
</feature>
<proteinExistence type="predicted"/>
<dbReference type="Gene3D" id="3.30.70.100">
    <property type="match status" value="1"/>
</dbReference>
<dbReference type="GO" id="GO:0046872">
    <property type="term" value="F:metal ion binding"/>
    <property type="evidence" value="ECO:0007669"/>
    <property type="project" value="InterPro"/>
</dbReference>
<dbReference type="EMBL" id="CADCTK010000952">
    <property type="protein sequence ID" value="CAA9290707.1"/>
    <property type="molecule type" value="Genomic_DNA"/>
</dbReference>
<dbReference type="InterPro" id="IPR006121">
    <property type="entry name" value="HMA_dom"/>
</dbReference>
<feature type="non-terminal residue" evidence="2">
    <location>
        <position position="58"/>
    </location>
</feature>
<dbReference type="Pfam" id="PF00403">
    <property type="entry name" value="HMA"/>
    <property type="match status" value="1"/>
</dbReference>
<dbReference type="CDD" id="cd00371">
    <property type="entry name" value="HMA"/>
    <property type="match status" value="1"/>
</dbReference>
<dbReference type="SUPFAM" id="SSF55008">
    <property type="entry name" value="HMA, heavy metal-associated domain"/>
    <property type="match status" value="1"/>
</dbReference>
<evidence type="ECO:0000313" key="2">
    <source>
        <dbReference type="EMBL" id="CAA9290707.1"/>
    </source>
</evidence>
<evidence type="ECO:0000259" key="1">
    <source>
        <dbReference type="PROSITE" id="PS50846"/>
    </source>
</evidence>
<reference evidence="2" key="1">
    <citation type="submission" date="2020-02" db="EMBL/GenBank/DDBJ databases">
        <authorList>
            <person name="Meier V. D."/>
        </authorList>
    </citation>
    <scope>NUCLEOTIDE SEQUENCE</scope>
    <source>
        <strain evidence="2">AVDCRST_MAG26</strain>
    </source>
</reference>
<name>A0A6J4JXX4_9CHLR</name>
<dbReference type="PROSITE" id="PS50846">
    <property type="entry name" value="HMA_2"/>
    <property type="match status" value="1"/>
</dbReference>
<protein>
    <recommendedName>
        <fullName evidence="1">HMA domain-containing protein</fullName>
    </recommendedName>
</protein>
<organism evidence="2">
    <name type="scientific">uncultured Chloroflexia bacterium</name>
    <dbReference type="NCBI Taxonomy" id="1672391"/>
    <lineage>
        <taxon>Bacteria</taxon>
        <taxon>Bacillati</taxon>
        <taxon>Chloroflexota</taxon>
        <taxon>Chloroflexia</taxon>
        <taxon>environmental samples</taxon>
    </lineage>
</organism>
<sequence length="58" mass="6403">MTMNHAHPTTEQHATLSLRDLHCPGCADAVESALRANPHITSVHLDWEHDVAHVGYHA</sequence>